<reference evidence="4 5" key="1">
    <citation type="submission" date="2020-08" db="EMBL/GenBank/DDBJ databases">
        <title>Sequencing the genomes of 1000 actinobacteria strains.</title>
        <authorList>
            <person name="Klenk H.-P."/>
        </authorList>
    </citation>
    <scope>NUCLEOTIDE SEQUENCE [LARGE SCALE GENOMIC DNA]</scope>
    <source>
        <strain evidence="4 5">DSM 44320</strain>
    </source>
</reference>
<accession>A0A7W5YDE9</accession>
<dbReference type="PANTHER" id="PTHR12001:SF86">
    <property type="entry name" value="GERANYLGERANYL DIPHOSPHATE SYNTHASE"/>
    <property type="match status" value="1"/>
</dbReference>
<keyword evidence="5" id="KW-1185">Reference proteome</keyword>
<dbReference type="GO" id="GO:0004311">
    <property type="term" value="F:geranylgeranyl diphosphate synthase activity"/>
    <property type="evidence" value="ECO:0007669"/>
    <property type="project" value="UniProtKB-EC"/>
</dbReference>
<keyword evidence="1" id="KW-0479">Metal-binding</keyword>
<evidence type="ECO:0000256" key="3">
    <source>
        <dbReference type="RuleBase" id="RU004466"/>
    </source>
</evidence>
<dbReference type="RefSeq" id="WP_183661585.1">
    <property type="nucleotide sequence ID" value="NZ_BAAAXX010000173.1"/>
</dbReference>
<dbReference type="GO" id="GO:0004161">
    <property type="term" value="F:dimethylallyltranstransferase activity"/>
    <property type="evidence" value="ECO:0007669"/>
    <property type="project" value="UniProtKB-EC"/>
</dbReference>
<dbReference type="PANTHER" id="PTHR12001">
    <property type="entry name" value="GERANYLGERANYL PYROPHOSPHATE SYNTHASE"/>
    <property type="match status" value="1"/>
</dbReference>
<organism evidence="4 5">
    <name type="scientific">Nonomuraea dietziae</name>
    <dbReference type="NCBI Taxonomy" id="65515"/>
    <lineage>
        <taxon>Bacteria</taxon>
        <taxon>Bacillati</taxon>
        <taxon>Actinomycetota</taxon>
        <taxon>Actinomycetes</taxon>
        <taxon>Streptosporangiales</taxon>
        <taxon>Streptosporangiaceae</taxon>
        <taxon>Nonomuraea</taxon>
    </lineage>
</organism>
<dbReference type="Gene3D" id="1.10.600.10">
    <property type="entry name" value="Farnesyl Diphosphate Synthase"/>
    <property type="match status" value="1"/>
</dbReference>
<dbReference type="CDD" id="cd00685">
    <property type="entry name" value="Trans_IPPS_HT"/>
    <property type="match status" value="1"/>
</dbReference>
<dbReference type="InterPro" id="IPR000092">
    <property type="entry name" value="Polyprenyl_synt"/>
</dbReference>
<evidence type="ECO:0000256" key="2">
    <source>
        <dbReference type="ARBA" id="ARBA00022842"/>
    </source>
</evidence>
<proteinExistence type="inferred from homology"/>
<dbReference type="GeneID" id="95395323"/>
<dbReference type="Pfam" id="PF00348">
    <property type="entry name" value="polyprenyl_synt"/>
    <property type="match status" value="1"/>
</dbReference>
<dbReference type="InterPro" id="IPR033749">
    <property type="entry name" value="Polyprenyl_synt_CS"/>
</dbReference>
<dbReference type="SFLD" id="SFLDS00005">
    <property type="entry name" value="Isoprenoid_Synthase_Type_I"/>
    <property type="match status" value="1"/>
</dbReference>
<dbReference type="AlphaFoldDB" id="A0A7W5YDE9"/>
<dbReference type="PROSITE" id="PS00444">
    <property type="entry name" value="POLYPRENYL_SYNTHASE_2"/>
    <property type="match status" value="1"/>
</dbReference>
<dbReference type="InterPro" id="IPR008949">
    <property type="entry name" value="Isoprenoid_synthase_dom_sf"/>
</dbReference>
<dbReference type="EC" id="2.5.1.10" evidence="4"/>
<keyword evidence="2" id="KW-0460">Magnesium</keyword>
<dbReference type="GO" id="GO:0008299">
    <property type="term" value="P:isoprenoid biosynthetic process"/>
    <property type="evidence" value="ECO:0007669"/>
    <property type="project" value="InterPro"/>
</dbReference>
<dbReference type="Proteomes" id="UP000579945">
    <property type="component" value="Unassembled WGS sequence"/>
</dbReference>
<sequence>MPDIGFPAGALARCRRLLEPAMRATVADLHPWTERMAAFTLGWSDIDGTPVEADTGKGLRPALAMLCAEAAGGSFESALPGAVAVELVHVFSLVHDDIIDSDERRRHRPAVWKAYGVGPAVLAGDALLALAVRSAASGPHAAAAASLLSSALVELVHGQTLDMAFEERPWTGPEAVTVAEYTSMAADKTGSLIGCAAALGVTFAGAPAGLATRMYGMGRDLGLAFQMVDDVLGIWGDPARTGKPVFGDLRRRKKTLPVLAALAPSGPRSSGSAGTSASRELALLLSSGAEDEDAVRLAADLIEKEGGRDRALSMAADHASRALDTLDAAFPEARDLRALITSLLDRTH</sequence>
<comment type="caution">
    <text evidence="4">The sequence shown here is derived from an EMBL/GenBank/DDBJ whole genome shotgun (WGS) entry which is preliminary data.</text>
</comment>
<dbReference type="EC" id="2.5.1.29" evidence="4"/>
<dbReference type="SUPFAM" id="SSF48576">
    <property type="entry name" value="Terpenoid synthases"/>
    <property type="match status" value="1"/>
</dbReference>
<evidence type="ECO:0000313" key="4">
    <source>
        <dbReference type="EMBL" id="MBB3733371.1"/>
    </source>
</evidence>
<dbReference type="EC" id="2.5.1.1" evidence="4"/>
<comment type="similarity">
    <text evidence="3">Belongs to the FPP/GGPP synthase family.</text>
</comment>
<gene>
    <name evidence="4" type="ORF">FHR33_009318</name>
</gene>
<dbReference type="PROSITE" id="PS00723">
    <property type="entry name" value="POLYPRENYL_SYNTHASE_1"/>
    <property type="match status" value="1"/>
</dbReference>
<evidence type="ECO:0000256" key="1">
    <source>
        <dbReference type="ARBA" id="ARBA00022723"/>
    </source>
</evidence>
<protein>
    <submittedName>
        <fullName evidence="4">Geranylgeranyl diphosphate synthase type I</fullName>
        <ecNumber evidence="4">2.5.1.1</ecNumber>
        <ecNumber evidence="4">2.5.1.10</ecNumber>
        <ecNumber evidence="4">2.5.1.29</ecNumber>
    </submittedName>
</protein>
<dbReference type="EMBL" id="JACIBV010000002">
    <property type="protein sequence ID" value="MBB3733371.1"/>
    <property type="molecule type" value="Genomic_DNA"/>
</dbReference>
<name>A0A7W5YDE9_9ACTN</name>
<dbReference type="GO" id="GO:0004337">
    <property type="term" value="F:(2E,6E)-farnesyl diphosphate synthase activity"/>
    <property type="evidence" value="ECO:0007669"/>
    <property type="project" value="UniProtKB-EC"/>
</dbReference>
<evidence type="ECO:0000313" key="5">
    <source>
        <dbReference type="Proteomes" id="UP000579945"/>
    </source>
</evidence>
<dbReference type="GO" id="GO:0046872">
    <property type="term" value="F:metal ion binding"/>
    <property type="evidence" value="ECO:0007669"/>
    <property type="project" value="UniProtKB-KW"/>
</dbReference>
<keyword evidence="3 4" id="KW-0808">Transferase</keyword>